<dbReference type="PANTHER" id="PTHR32309:SF13">
    <property type="entry name" value="FERRIC ENTEROBACTIN TRANSPORT PROTEIN FEPE"/>
    <property type="match status" value="1"/>
</dbReference>
<gene>
    <name evidence="11" type="ORF">FHW37_11251</name>
</gene>
<evidence type="ECO:0000256" key="3">
    <source>
        <dbReference type="ARBA" id="ARBA00022692"/>
    </source>
</evidence>
<name>A0A561QAL8_9HYPH</name>
<dbReference type="InterPro" id="IPR050445">
    <property type="entry name" value="Bact_polysacc_biosynth/exp"/>
</dbReference>
<dbReference type="Pfam" id="PF13807">
    <property type="entry name" value="GNVR"/>
    <property type="match status" value="1"/>
</dbReference>
<evidence type="ECO:0000256" key="2">
    <source>
        <dbReference type="ARBA" id="ARBA00022475"/>
    </source>
</evidence>
<dbReference type="RefSeq" id="WP_145642643.1">
    <property type="nucleotide sequence ID" value="NZ_VIWP01000012.1"/>
</dbReference>
<keyword evidence="12" id="KW-1185">Reference proteome</keyword>
<dbReference type="EMBL" id="VIWP01000012">
    <property type="protein sequence ID" value="TWF47412.1"/>
    <property type="molecule type" value="Genomic_DNA"/>
</dbReference>
<evidence type="ECO:0000256" key="7">
    <source>
        <dbReference type="SAM" id="MobiDB-lite"/>
    </source>
</evidence>
<keyword evidence="4 8" id="KW-1133">Transmembrane helix</keyword>
<feature type="transmembrane region" description="Helical" evidence="8">
    <location>
        <begin position="73"/>
        <end position="93"/>
    </location>
</feature>
<evidence type="ECO:0000313" key="11">
    <source>
        <dbReference type="EMBL" id="TWF47412.1"/>
    </source>
</evidence>
<dbReference type="GO" id="GO:0005886">
    <property type="term" value="C:plasma membrane"/>
    <property type="evidence" value="ECO:0007669"/>
    <property type="project" value="UniProtKB-SubCell"/>
</dbReference>
<accession>A0A561QAL8</accession>
<evidence type="ECO:0000256" key="4">
    <source>
        <dbReference type="ARBA" id="ARBA00022989"/>
    </source>
</evidence>
<dbReference type="AlphaFoldDB" id="A0A561QAL8"/>
<feature type="domain" description="Tyrosine-protein kinase G-rich" evidence="10">
    <location>
        <begin position="416"/>
        <end position="493"/>
    </location>
</feature>
<reference evidence="11 12" key="1">
    <citation type="submission" date="2019-06" db="EMBL/GenBank/DDBJ databases">
        <title>Sorghum-associated microbial communities from plants grown in Nebraska, USA.</title>
        <authorList>
            <person name="Schachtman D."/>
        </authorList>
    </citation>
    <scope>NUCLEOTIDE SEQUENCE [LARGE SCALE GENOMIC DNA]</scope>
    <source>
        <strain evidence="11 12">1225</strain>
    </source>
</reference>
<keyword evidence="5 8" id="KW-0472">Membrane</keyword>
<proteinExistence type="predicted"/>
<dbReference type="Proteomes" id="UP000320653">
    <property type="component" value="Unassembled WGS sequence"/>
</dbReference>
<dbReference type="Pfam" id="PF02706">
    <property type="entry name" value="Wzz"/>
    <property type="match status" value="1"/>
</dbReference>
<organism evidence="11 12">
    <name type="scientific">Neorhizobium alkalisoli</name>
    <dbReference type="NCBI Taxonomy" id="528178"/>
    <lineage>
        <taxon>Bacteria</taxon>
        <taxon>Pseudomonadati</taxon>
        <taxon>Pseudomonadota</taxon>
        <taxon>Alphaproteobacteria</taxon>
        <taxon>Hyphomicrobiales</taxon>
        <taxon>Rhizobiaceae</taxon>
        <taxon>Rhizobium/Agrobacterium group</taxon>
        <taxon>Neorhizobium</taxon>
    </lineage>
</organism>
<feature type="domain" description="Polysaccharide chain length determinant N-terminal" evidence="9">
    <location>
        <begin position="59"/>
        <end position="153"/>
    </location>
</feature>
<feature type="transmembrane region" description="Helical" evidence="8">
    <location>
        <begin position="472"/>
        <end position="492"/>
    </location>
</feature>
<comment type="subcellular location">
    <subcellularLocation>
        <location evidence="1">Cell membrane</location>
        <topology evidence="1">Multi-pass membrane protein</topology>
    </subcellularLocation>
</comment>
<dbReference type="OrthoDB" id="230260at2"/>
<feature type="region of interest" description="Disordered" evidence="7">
    <location>
        <begin position="28"/>
        <end position="48"/>
    </location>
</feature>
<feature type="coiled-coil region" evidence="6">
    <location>
        <begin position="358"/>
        <end position="407"/>
    </location>
</feature>
<evidence type="ECO:0000259" key="9">
    <source>
        <dbReference type="Pfam" id="PF02706"/>
    </source>
</evidence>
<dbReference type="InterPro" id="IPR032807">
    <property type="entry name" value="GNVR"/>
</dbReference>
<evidence type="ECO:0000313" key="12">
    <source>
        <dbReference type="Proteomes" id="UP000320653"/>
    </source>
</evidence>
<sequence>MSFRDRDAMEKGARAPSLLNYIARDNSTLRRTPGGSKTNPPHPKTDTPVSLDGIGEFLELDLRRILVWLRDGIKLAIVVGIVCAILAACYGLLAKPRYTVSSEVYIEPANLQVINNDLYAQPLQQGDRQALVIANRARLMTSGNVLTRVVQTLKLAQDPEFYQPPSGLFSSQPSSARANADAELGALKSLRKKITLNADGRTFIAELLVTAWTADKAIAISNAIVTSFNAELAGTEAQTAGRAASALDERLAALKSSALAADEAVESYKRTHGLSTGENGQLVSSQAMTQTNTQILAARTRVINAQTNYNSLSRANDTSTATIPEFSDTLRELKLRTSALEQQLGAQETTYGDRHPSISKIRNELATAREQVRIELRRAINVAKAELDRANEALKQVTANMTALESASFSDGQSQVELRELQRDAQAKTQIYDSFLVRVGQIAERERITTDTVRVVTPPVPPSGRSWPPGPAMLFVVGGILGFMLGLGLSVIRGIVSDLRRQDIAG</sequence>
<dbReference type="PANTHER" id="PTHR32309">
    <property type="entry name" value="TYROSINE-PROTEIN KINASE"/>
    <property type="match status" value="1"/>
</dbReference>
<evidence type="ECO:0000256" key="6">
    <source>
        <dbReference type="SAM" id="Coils"/>
    </source>
</evidence>
<comment type="caution">
    <text evidence="11">The sequence shown here is derived from an EMBL/GenBank/DDBJ whole genome shotgun (WGS) entry which is preliminary data.</text>
</comment>
<feature type="compositionally biased region" description="Polar residues" evidence="7">
    <location>
        <begin position="28"/>
        <end position="39"/>
    </location>
</feature>
<keyword evidence="3 8" id="KW-0812">Transmembrane</keyword>
<protein>
    <submittedName>
        <fullName evidence="11">Uncharacterized protein involved in exopolysaccharide biosynthesis</fullName>
    </submittedName>
</protein>
<evidence type="ECO:0000259" key="10">
    <source>
        <dbReference type="Pfam" id="PF13807"/>
    </source>
</evidence>
<keyword evidence="6" id="KW-0175">Coiled coil</keyword>
<dbReference type="GO" id="GO:0004713">
    <property type="term" value="F:protein tyrosine kinase activity"/>
    <property type="evidence" value="ECO:0007669"/>
    <property type="project" value="TreeGrafter"/>
</dbReference>
<keyword evidence="2" id="KW-1003">Cell membrane</keyword>
<evidence type="ECO:0000256" key="1">
    <source>
        <dbReference type="ARBA" id="ARBA00004651"/>
    </source>
</evidence>
<evidence type="ECO:0000256" key="8">
    <source>
        <dbReference type="SAM" id="Phobius"/>
    </source>
</evidence>
<dbReference type="InterPro" id="IPR003856">
    <property type="entry name" value="LPS_length_determ_N"/>
</dbReference>
<evidence type="ECO:0000256" key="5">
    <source>
        <dbReference type="ARBA" id="ARBA00023136"/>
    </source>
</evidence>